<evidence type="ECO:0000313" key="2">
    <source>
        <dbReference type="Proteomes" id="UP000886883"/>
    </source>
</evidence>
<sequence length="90" mass="10543">MAVERTEELYRVLVERGYPEDLCSRIAYDYMNTDYTATRMLGYLYRVSSPKVRDLVDEMLAILSDRDQLVQKKEAERAQAAVNEIYRNGL</sequence>
<dbReference type="Proteomes" id="UP000886883">
    <property type="component" value="Unassembled WGS sequence"/>
</dbReference>
<comment type="caution">
    <text evidence="1">The sequence shown here is derived from an EMBL/GenBank/DDBJ whole genome shotgun (WGS) entry which is preliminary data.</text>
</comment>
<dbReference type="AlphaFoldDB" id="A0A9D2SDG9"/>
<proteinExistence type="predicted"/>
<dbReference type="EMBL" id="DWXE01000039">
    <property type="protein sequence ID" value="HJB91789.1"/>
    <property type="molecule type" value="Genomic_DNA"/>
</dbReference>
<name>A0A9D2SDG9_9FIRM</name>
<gene>
    <name evidence="1" type="ORF">H9763_10065</name>
</gene>
<accession>A0A9D2SDG9</accession>
<reference evidence="1" key="1">
    <citation type="journal article" date="2021" name="PeerJ">
        <title>Extensive microbial diversity within the chicken gut microbiome revealed by metagenomics and culture.</title>
        <authorList>
            <person name="Gilroy R."/>
            <person name="Ravi A."/>
            <person name="Getino M."/>
            <person name="Pursley I."/>
            <person name="Horton D.L."/>
            <person name="Alikhan N.F."/>
            <person name="Baker D."/>
            <person name="Gharbi K."/>
            <person name="Hall N."/>
            <person name="Watson M."/>
            <person name="Adriaenssens E.M."/>
            <person name="Foster-Nyarko E."/>
            <person name="Jarju S."/>
            <person name="Secka A."/>
            <person name="Antonio M."/>
            <person name="Oren A."/>
            <person name="Chaudhuri R.R."/>
            <person name="La Ragione R."/>
            <person name="Hildebrand F."/>
            <person name="Pallen M.J."/>
        </authorList>
    </citation>
    <scope>NUCLEOTIDE SEQUENCE</scope>
    <source>
        <strain evidence="1">USAMLcec3-2134</strain>
    </source>
</reference>
<reference evidence="1" key="2">
    <citation type="submission" date="2021-04" db="EMBL/GenBank/DDBJ databases">
        <authorList>
            <person name="Gilroy R."/>
        </authorList>
    </citation>
    <scope>NUCLEOTIDE SEQUENCE</scope>
    <source>
        <strain evidence="1">USAMLcec3-2134</strain>
    </source>
</reference>
<protein>
    <submittedName>
        <fullName evidence="1">Uncharacterized protein</fullName>
    </submittedName>
</protein>
<organism evidence="1 2">
    <name type="scientific">Candidatus Eisenbergiella merdigallinarum</name>
    <dbReference type="NCBI Taxonomy" id="2838552"/>
    <lineage>
        <taxon>Bacteria</taxon>
        <taxon>Bacillati</taxon>
        <taxon>Bacillota</taxon>
        <taxon>Clostridia</taxon>
        <taxon>Lachnospirales</taxon>
        <taxon>Lachnospiraceae</taxon>
        <taxon>Eisenbergiella</taxon>
    </lineage>
</organism>
<evidence type="ECO:0000313" key="1">
    <source>
        <dbReference type="EMBL" id="HJB91789.1"/>
    </source>
</evidence>